<dbReference type="Pfam" id="PF00107">
    <property type="entry name" value="ADH_zinc_N"/>
    <property type="match status" value="1"/>
</dbReference>
<evidence type="ECO:0000256" key="1">
    <source>
        <dbReference type="ARBA" id="ARBA00023002"/>
    </source>
</evidence>
<comment type="caution">
    <text evidence="4">The sequence shown here is derived from an EMBL/GenBank/DDBJ whole genome shotgun (WGS) entry which is preliminary data.</text>
</comment>
<keyword evidence="1" id="KW-0560">Oxidoreductase</keyword>
<protein>
    <submittedName>
        <fullName evidence="4">NADP-dependent oxidoreductase</fullName>
    </submittedName>
</protein>
<dbReference type="PANTHER" id="PTHR43205">
    <property type="entry name" value="PROSTAGLANDIN REDUCTASE"/>
    <property type="match status" value="1"/>
</dbReference>
<dbReference type="RefSeq" id="WP_339574267.1">
    <property type="nucleotide sequence ID" value="NZ_JBBIAA010000004.1"/>
</dbReference>
<keyword evidence="5" id="KW-1185">Reference proteome</keyword>
<gene>
    <name evidence="4" type="ORF">WDZ17_06200</name>
</gene>
<evidence type="ECO:0000259" key="3">
    <source>
        <dbReference type="SMART" id="SM00829"/>
    </source>
</evidence>
<dbReference type="SUPFAM" id="SSF50129">
    <property type="entry name" value="GroES-like"/>
    <property type="match status" value="1"/>
</dbReference>
<dbReference type="Gene3D" id="3.90.180.10">
    <property type="entry name" value="Medium-chain alcohol dehydrogenases, catalytic domain"/>
    <property type="match status" value="1"/>
</dbReference>
<dbReference type="InterPro" id="IPR013149">
    <property type="entry name" value="ADH-like_C"/>
</dbReference>
<dbReference type="InterPro" id="IPR036291">
    <property type="entry name" value="NAD(P)-bd_dom_sf"/>
</dbReference>
<dbReference type="PANTHER" id="PTHR43205:SF7">
    <property type="entry name" value="PROSTAGLANDIN REDUCTASE 1"/>
    <property type="match status" value="1"/>
</dbReference>
<dbReference type="InterPro" id="IPR045010">
    <property type="entry name" value="MDR_fam"/>
</dbReference>
<evidence type="ECO:0000313" key="4">
    <source>
        <dbReference type="EMBL" id="MEJ5944885.1"/>
    </source>
</evidence>
<reference evidence="4 5" key="1">
    <citation type="journal article" date="2017" name="Int. J. Syst. Evol. Microbiol.">
        <title>Pseudokineococcus basanitobsidens sp. nov., isolated from volcanic rock.</title>
        <authorList>
            <person name="Lee D.W."/>
            <person name="Park M.Y."/>
            <person name="Kim J.J."/>
            <person name="Kim B.S."/>
        </authorList>
    </citation>
    <scope>NUCLEOTIDE SEQUENCE [LARGE SCALE GENOMIC DNA]</scope>
    <source>
        <strain evidence="4 5">DSM 103726</strain>
    </source>
</reference>
<name>A0ABU8RIL0_9ACTN</name>
<dbReference type="Proteomes" id="UP001387100">
    <property type="component" value="Unassembled WGS sequence"/>
</dbReference>
<dbReference type="Gene3D" id="3.40.50.720">
    <property type="entry name" value="NAD(P)-binding Rossmann-like Domain"/>
    <property type="match status" value="1"/>
</dbReference>
<dbReference type="EMBL" id="JBBIAA010000004">
    <property type="protein sequence ID" value="MEJ5944885.1"/>
    <property type="molecule type" value="Genomic_DNA"/>
</dbReference>
<dbReference type="SUPFAM" id="SSF51735">
    <property type="entry name" value="NAD(P)-binding Rossmann-fold domains"/>
    <property type="match status" value="1"/>
</dbReference>
<evidence type="ECO:0000256" key="2">
    <source>
        <dbReference type="SAM" id="MobiDB-lite"/>
    </source>
</evidence>
<feature type="domain" description="Enoyl reductase (ER)" evidence="3">
    <location>
        <begin position="22"/>
        <end position="335"/>
    </location>
</feature>
<evidence type="ECO:0000313" key="5">
    <source>
        <dbReference type="Proteomes" id="UP001387100"/>
    </source>
</evidence>
<dbReference type="InterPro" id="IPR011032">
    <property type="entry name" value="GroES-like_sf"/>
</dbReference>
<dbReference type="InterPro" id="IPR020843">
    <property type="entry name" value="ER"/>
</dbReference>
<organism evidence="4 5">
    <name type="scientific">Pseudokineococcus basanitobsidens</name>
    <dbReference type="NCBI Taxonomy" id="1926649"/>
    <lineage>
        <taxon>Bacteria</taxon>
        <taxon>Bacillati</taxon>
        <taxon>Actinomycetota</taxon>
        <taxon>Actinomycetes</taxon>
        <taxon>Kineosporiales</taxon>
        <taxon>Kineosporiaceae</taxon>
        <taxon>Pseudokineococcus</taxon>
    </lineage>
</organism>
<proteinExistence type="predicted"/>
<sequence length="341" mass="35919">MSPAPSRQWSLVARPQGEPADGDARLEEVDVPDPGPGEVRVRNTWLSVDPYMRGRMNDARSYVPPFALGEPMTGGAVGVVEVVGDGVEHLSEGDVVLHDRGWRERAVLPADAARVVDADLAPAQAYLGVLGTTGLTAYAGLLDVAQMQEGDVVLVSGAAGAVGSIAGQVARLKGAGAVVGTAGGEDKVRWLLDDAGFTDAADYRGADPGDLLRRLVPDGADVYFDNVGGPTLEAAIPRMRDHGRIALCGAISGYNAESPPPGPRTLGLAIGKRLRLQGFIVTDHLARMREFVPEMAGWVRDGDVVYRETVTEGVESTYDAFRGVLTGANTGKMLVRIDPDV</sequence>
<dbReference type="Pfam" id="PF16884">
    <property type="entry name" value="ADH_N_2"/>
    <property type="match status" value="1"/>
</dbReference>
<accession>A0ABU8RIL0</accession>
<feature type="region of interest" description="Disordered" evidence="2">
    <location>
        <begin position="1"/>
        <end position="37"/>
    </location>
</feature>
<dbReference type="CDD" id="cd05288">
    <property type="entry name" value="PGDH"/>
    <property type="match status" value="1"/>
</dbReference>
<dbReference type="SMART" id="SM00829">
    <property type="entry name" value="PKS_ER"/>
    <property type="match status" value="1"/>
</dbReference>
<dbReference type="InterPro" id="IPR041694">
    <property type="entry name" value="ADH_N_2"/>
</dbReference>